<comment type="function">
    <text evidence="11">Histone methyltransferase that specifically trimethylates histone H3 to form H3K79me3. This methylation is required for telomere silencing and for the pachytene checkpoint during the meiotic cell cycle by allowing the recruitment of RAD9 to double strand breaks. Nucleosomes are preferred as substrate compared to free histone.</text>
</comment>
<evidence type="ECO:0000313" key="14">
    <source>
        <dbReference type="EMBL" id="KAL0577796.1"/>
    </source>
</evidence>
<evidence type="ECO:0000256" key="7">
    <source>
        <dbReference type="ARBA" id="ARBA00022853"/>
    </source>
</evidence>
<dbReference type="EC" id="2.1.1.360" evidence="2 11"/>
<dbReference type="GO" id="GO:0032259">
    <property type="term" value="P:methylation"/>
    <property type="evidence" value="ECO:0007669"/>
    <property type="project" value="UniProtKB-KW"/>
</dbReference>
<evidence type="ECO:0000256" key="9">
    <source>
        <dbReference type="ARBA" id="ARBA00029821"/>
    </source>
</evidence>
<dbReference type="InterPro" id="IPR029063">
    <property type="entry name" value="SAM-dependent_MTases_sf"/>
</dbReference>
<proteinExistence type="inferred from homology"/>
<dbReference type="InterPro" id="IPR030445">
    <property type="entry name" value="H3-K79_meTrfase"/>
</dbReference>
<protein>
    <recommendedName>
        <fullName evidence="3 11">Histone-lysine N-methyltransferase, H3 lysine-79 specific</fullName>
        <ecNumber evidence="2 11">2.1.1.360</ecNumber>
    </recommendedName>
    <alternativeName>
        <fullName evidence="9 11">Histone H3-K79 methyltransferase</fullName>
    </alternativeName>
</protein>
<comment type="subcellular location">
    <subcellularLocation>
        <location evidence="1 11">Nucleus</location>
    </subcellularLocation>
</comment>
<evidence type="ECO:0000256" key="6">
    <source>
        <dbReference type="ARBA" id="ARBA00022691"/>
    </source>
</evidence>
<dbReference type="EMBL" id="JBAHYK010000137">
    <property type="protein sequence ID" value="KAL0577796.1"/>
    <property type="molecule type" value="Genomic_DNA"/>
</dbReference>
<evidence type="ECO:0000256" key="2">
    <source>
        <dbReference type="ARBA" id="ARBA00012190"/>
    </source>
</evidence>
<feature type="region of interest" description="Disordered" evidence="12">
    <location>
        <begin position="376"/>
        <end position="413"/>
    </location>
</feature>
<gene>
    <name evidence="14" type="primary">DOT1_1</name>
    <name evidence="14" type="ORF">V5O48_004197</name>
</gene>
<dbReference type="SUPFAM" id="SSF53335">
    <property type="entry name" value="S-adenosyl-L-methionine-dependent methyltransferases"/>
    <property type="match status" value="1"/>
</dbReference>
<dbReference type="Gene3D" id="3.40.50.150">
    <property type="entry name" value="Vaccinia Virus protein VP39"/>
    <property type="match status" value="1"/>
</dbReference>
<keyword evidence="4 11" id="KW-0489">Methyltransferase</keyword>
<evidence type="ECO:0000256" key="3">
    <source>
        <dbReference type="ARBA" id="ARBA00020987"/>
    </source>
</evidence>
<dbReference type="PANTHER" id="PTHR21451:SF0">
    <property type="entry name" value="HISTONE-LYSINE N-METHYLTRANSFERASE, H3 LYSINE-79 SPECIFIC"/>
    <property type="match status" value="1"/>
</dbReference>
<keyword evidence="5 11" id="KW-0808">Transferase</keyword>
<feature type="domain" description="DOT1" evidence="13">
    <location>
        <begin position="110"/>
        <end position="413"/>
    </location>
</feature>
<keyword evidence="7 11" id="KW-0156">Chromatin regulator</keyword>
<accession>A0ABR3FRA1</accession>
<dbReference type="PROSITE" id="PS51569">
    <property type="entry name" value="DOT1"/>
    <property type="match status" value="1"/>
</dbReference>
<evidence type="ECO:0000313" key="15">
    <source>
        <dbReference type="Proteomes" id="UP001465976"/>
    </source>
</evidence>
<dbReference type="InterPro" id="IPR025789">
    <property type="entry name" value="DOT1_dom"/>
</dbReference>
<dbReference type="Pfam" id="PF08123">
    <property type="entry name" value="DOT1"/>
    <property type="match status" value="1"/>
</dbReference>
<dbReference type="Proteomes" id="UP001465976">
    <property type="component" value="Unassembled WGS sequence"/>
</dbReference>
<evidence type="ECO:0000256" key="11">
    <source>
        <dbReference type="RuleBase" id="RU271113"/>
    </source>
</evidence>
<feature type="compositionally biased region" description="Basic and acidic residues" evidence="12">
    <location>
        <begin position="402"/>
        <end position="413"/>
    </location>
</feature>
<dbReference type="PANTHER" id="PTHR21451">
    <property type="entry name" value="HISTONE H3 METHYLTRANSFERASE"/>
    <property type="match status" value="1"/>
</dbReference>
<comment type="similarity">
    <text evidence="11">Belongs to the class I-like SAM-binding methyltransferase superfamily. DOT1 family.</text>
</comment>
<evidence type="ECO:0000256" key="5">
    <source>
        <dbReference type="ARBA" id="ARBA00022679"/>
    </source>
</evidence>
<keyword evidence="15" id="KW-1185">Reference proteome</keyword>
<reference evidence="14 15" key="1">
    <citation type="submission" date="2024-02" db="EMBL/GenBank/DDBJ databases">
        <title>A draft genome for the cacao thread blight pathogen Marasmius crinis-equi.</title>
        <authorList>
            <person name="Cohen S.P."/>
            <person name="Baruah I.K."/>
            <person name="Amoako-Attah I."/>
            <person name="Bukari Y."/>
            <person name="Meinhardt L.W."/>
            <person name="Bailey B.A."/>
        </authorList>
    </citation>
    <scope>NUCLEOTIDE SEQUENCE [LARGE SCALE GENOMIC DNA]</scope>
    <source>
        <strain evidence="14 15">GH-76</strain>
    </source>
</reference>
<comment type="activity regulation">
    <text evidence="11">Ubiquitination of histone H2B to form H2BK123ub1 is required for efficient DOT1 methyltransferase activity on histone H3.</text>
</comment>
<sequence>MHNQKHKDQSTAKDNAPAIFRPSIMPTYPLPKPPPFQNPTEGVKFDPIATPNNIVPITSELIKYRYQSLEERMTSSFGIVLSQYNRFTPVFPEDLQSYPRNITVVYVPLPGLDVEHPFAITKAKRGVYSPDKEYLAAIKACFTFFPAYDKKQVEHFDDKLREYMDAKDRARFLTLASEINHIFKNTPPTKPLVKVVDYVIDRAYGACVSPCLRTLLNYAAFSEKTYGEFLPAFIWEVLTLVSITPASVVVDLGCGVGQLVMQIVLATSCTGYGIEVRKDLFGITQDLIQQTLLHAQLWGLAPGGMKVYTGDITSDVRTPGLLQLADLVIVNNKMFTPDQKKLKEGMVSWDGKAGSYFVYKRMSDSESVREAALMKTQKAQNKPTLQQHQTIITRTKRQKAKAGTEKRSTKGRK</sequence>
<evidence type="ECO:0000256" key="4">
    <source>
        <dbReference type="ARBA" id="ARBA00022603"/>
    </source>
</evidence>
<evidence type="ECO:0000256" key="12">
    <source>
        <dbReference type="SAM" id="MobiDB-lite"/>
    </source>
</evidence>
<evidence type="ECO:0000256" key="8">
    <source>
        <dbReference type="ARBA" id="ARBA00023242"/>
    </source>
</evidence>
<comment type="catalytic activity">
    <reaction evidence="10 11">
        <text>L-lysyl(79)-[histone H3] + 3 S-adenosyl-L-methionine = N(6),N(6),N(6)-trimethyl-L-lysyl(79)-[histone H3] + 3 S-adenosyl-L-homocysteine + 3 H(+)</text>
        <dbReference type="Rhea" id="RHEA:60328"/>
        <dbReference type="Rhea" id="RHEA-COMP:15549"/>
        <dbReference type="Rhea" id="RHEA-COMP:15552"/>
        <dbReference type="ChEBI" id="CHEBI:15378"/>
        <dbReference type="ChEBI" id="CHEBI:29969"/>
        <dbReference type="ChEBI" id="CHEBI:57856"/>
        <dbReference type="ChEBI" id="CHEBI:59789"/>
        <dbReference type="ChEBI" id="CHEBI:61961"/>
        <dbReference type="EC" id="2.1.1.360"/>
    </reaction>
</comment>
<keyword evidence="8 11" id="KW-0539">Nucleus</keyword>
<comment type="caution">
    <text evidence="14">The sequence shown here is derived from an EMBL/GenBank/DDBJ whole genome shotgun (WGS) entry which is preliminary data.</text>
</comment>
<feature type="compositionally biased region" description="Polar residues" evidence="12">
    <location>
        <begin position="377"/>
        <end position="393"/>
    </location>
</feature>
<name>A0ABR3FRA1_9AGAR</name>
<evidence type="ECO:0000259" key="13">
    <source>
        <dbReference type="PROSITE" id="PS51569"/>
    </source>
</evidence>
<keyword evidence="6 11" id="KW-0949">S-adenosyl-L-methionine</keyword>
<dbReference type="GO" id="GO:0140999">
    <property type="term" value="F:histone H3K4 trimethyltransferase activity"/>
    <property type="evidence" value="ECO:0007669"/>
    <property type="project" value="UniProtKB-EC"/>
</dbReference>
<evidence type="ECO:0000256" key="1">
    <source>
        <dbReference type="ARBA" id="ARBA00004123"/>
    </source>
</evidence>
<evidence type="ECO:0000256" key="10">
    <source>
        <dbReference type="ARBA" id="ARBA00047770"/>
    </source>
</evidence>
<comment type="miscellaneous">
    <text evidence="11">In contrast to other lysine histone methyltransferases, it does not contain a SET domain, suggesting the existence of another mechanism for methylation of lysine residues of histones.</text>
</comment>
<organism evidence="14 15">
    <name type="scientific">Marasmius crinis-equi</name>
    <dbReference type="NCBI Taxonomy" id="585013"/>
    <lineage>
        <taxon>Eukaryota</taxon>
        <taxon>Fungi</taxon>
        <taxon>Dikarya</taxon>
        <taxon>Basidiomycota</taxon>
        <taxon>Agaricomycotina</taxon>
        <taxon>Agaricomycetes</taxon>
        <taxon>Agaricomycetidae</taxon>
        <taxon>Agaricales</taxon>
        <taxon>Marasmiineae</taxon>
        <taxon>Marasmiaceae</taxon>
        <taxon>Marasmius</taxon>
    </lineage>
</organism>